<evidence type="ECO:0000256" key="13">
    <source>
        <dbReference type="PIRSR" id="PIRSR000445-4"/>
    </source>
</evidence>
<accession>A0A7W2TW34</accession>
<feature type="active site" description="Nucleophile" evidence="9 10">
    <location>
        <position position="50"/>
    </location>
</feature>
<dbReference type="GO" id="GO:0019353">
    <property type="term" value="P:protoporphyrinogen IX biosynthetic process from glutamate"/>
    <property type="evidence" value="ECO:0007669"/>
    <property type="project" value="TreeGrafter"/>
</dbReference>
<gene>
    <name evidence="9" type="primary">hemA</name>
    <name evidence="19" type="ORF">H2508_07835</name>
</gene>
<evidence type="ECO:0000256" key="6">
    <source>
        <dbReference type="ARBA" id="ARBA00023244"/>
    </source>
</evidence>
<comment type="miscellaneous">
    <text evidence="9">During catalysis, the active site Cys acts as a nucleophile attacking the alpha-carbonyl group of tRNA-bound glutamate with the formation of a thioester intermediate between enzyme and glutamate, and the concomitant release of tRNA(Glu). The thioester intermediate is finally reduced by direct hydride transfer from NADPH, to form the product GSA.</text>
</comment>
<evidence type="ECO:0000259" key="18">
    <source>
        <dbReference type="Pfam" id="PF05201"/>
    </source>
</evidence>
<comment type="similarity">
    <text evidence="2 9 14">Belongs to the glutamyl-tRNA reductase family.</text>
</comment>
<dbReference type="Proteomes" id="UP000539350">
    <property type="component" value="Unassembled WGS sequence"/>
</dbReference>
<protein>
    <recommendedName>
        <fullName evidence="8 9">Glutamyl-tRNA reductase</fullName>
        <shortName evidence="9">GluTR</shortName>
        <ecNumber evidence="3 9">1.2.1.70</ecNumber>
    </recommendedName>
</protein>
<feature type="site" description="Important for activity" evidence="9 13">
    <location>
        <position position="102"/>
    </location>
</feature>
<dbReference type="NCBIfam" id="TIGR01035">
    <property type="entry name" value="hemA"/>
    <property type="match status" value="1"/>
</dbReference>
<dbReference type="CDD" id="cd05213">
    <property type="entry name" value="NAD_bind_Glutamyl_tRNA_reduct"/>
    <property type="match status" value="1"/>
</dbReference>
<feature type="binding site" evidence="9 11">
    <location>
        <position position="123"/>
    </location>
    <ligand>
        <name>substrate</name>
    </ligand>
</feature>
<evidence type="ECO:0000256" key="8">
    <source>
        <dbReference type="ARBA" id="ARBA00068659"/>
    </source>
</evidence>
<dbReference type="SUPFAM" id="SSF69742">
    <property type="entry name" value="Glutamyl tRNA-reductase catalytic, N-terminal domain"/>
    <property type="match status" value="1"/>
</dbReference>
<feature type="domain" description="Quinate/shikimate 5-dehydrogenase/glutamyl-tRNA reductase" evidence="17">
    <location>
        <begin position="175"/>
        <end position="309"/>
    </location>
</feature>
<dbReference type="InterPro" id="IPR015895">
    <property type="entry name" value="4pyrrol_synth_GluRdtase_N"/>
</dbReference>
<dbReference type="HAMAP" id="MF_00087">
    <property type="entry name" value="Glu_tRNA_reductase"/>
    <property type="match status" value="1"/>
</dbReference>
<dbReference type="InterPro" id="IPR015896">
    <property type="entry name" value="4pyrrol_synth_GluRdtase_dimer"/>
</dbReference>
<feature type="compositionally biased region" description="Low complexity" evidence="15">
    <location>
        <begin position="432"/>
        <end position="446"/>
    </location>
</feature>
<evidence type="ECO:0000256" key="9">
    <source>
        <dbReference type="HAMAP-Rule" id="MF_00087"/>
    </source>
</evidence>
<reference evidence="19 20" key="1">
    <citation type="submission" date="2020-07" db="EMBL/GenBank/DDBJ databases">
        <title>Halieaceae bacterium, F7430, whole genome shotgun sequencing project.</title>
        <authorList>
            <person name="Jiang S."/>
            <person name="Liu Z.W."/>
            <person name="Du Z.J."/>
        </authorList>
    </citation>
    <scope>NUCLEOTIDE SEQUENCE [LARGE SCALE GENOMIC DNA]</scope>
    <source>
        <strain evidence="19 20">F7430</strain>
    </source>
</reference>
<evidence type="ECO:0000313" key="20">
    <source>
        <dbReference type="Proteomes" id="UP000539350"/>
    </source>
</evidence>
<dbReference type="Pfam" id="PF01488">
    <property type="entry name" value="Shikimate_DH"/>
    <property type="match status" value="1"/>
</dbReference>
<dbReference type="PIRSF" id="PIRSF000445">
    <property type="entry name" value="4pyrrol_synth_GluRdtase"/>
    <property type="match status" value="1"/>
</dbReference>
<comment type="function">
    <text evidence="9">Catalyzes the NADPH-dependent reduction of glutamyl-tRNA(Glu) to glutamate 1-semialdehyde (GSA).</text>
</comment>
<dbReference type="PANTHER" id="PTHR43013:SF1">
    <property type="entry name" value="GLUTAMYL-TRNA REDUCTASE"/>
    <property type="match status" value="1"/>
</dbReference>
<dbReference type="EMBL" id="JACFXU010000014">
    <property type="protein sequence ID" value="MBA6413020.1"/>
    <property type="molecule type" value="Genomic_DNA"/>
</dbReference>
<comment type="subunit">
    <text evidence="9">Homodimer.</text>
</comment>
<feature type="binding site" evidence="9 12">
    <location>
        <begin position="192"/>
        <end position="197"/>
    </location>
    <ligand>
        <name>NADP(+)</name>
        <dbReference type="ChEBI" id="CHEBI:58349"/>
    </ligand>
</feature>
<dbReference type="SUPFAM" id="SSF69075">
    <property type="entry name" value="Glutamyl tRNA-reductase dimerization domain"/>
    <property type="match status" value="1"/>
</dbReference>
<dbReference type="InterPro" id="IPR000343">
    <property type="entry name" value="4pyrrol_synth_GluRdtase"/>
</dbReference>
<dbReference type="UniPathway" id="UPA00251">
    <property type="reaction ID" value="UER00316"/>
</dbReference>
<evidence type="ECO:0000256" key="11">
    <source>
        <dbReference type="PIRSR" id="PIRSR000445-2"/>
    </source>
</evidence>
<evidence type="ECO:0000259" key="17">
    <source>
        <dbReference type="Pfam" id="PF01488"/>
    </source>
</evidence>
<name>A0A7W2TW34_9GAMM</name>
<comment type="caution">
    <text evidence="19">The sequence shown here is derived from an EMBL/GenBank/DDBJ whole genome shotgun (WGS) entry which is preliminary data.</text>
</comment>
<feature type="domain" description="Tetrapyrrole biosynthesis glutamyl-tRNA reductase dimerisation" evidence="16">
    <location>
        <begin position="323"/>
        <end position="419"/>
    </location>
</feature>
<dbReference type="SUPFAM" id="SSF51735">
    <property type="entry name" value="NAD(P)-binding Rossmann-fold domains"/>
    <property type="match status" value="1"/>
</dbReference>
<evidence type="ECO:0000256" key="14">
    <source>
        <dbReference type="RuleBase" id="RU000584"/>
    </source>
</evidence>
<dbReference type="InterPro" id="IPR036291">
    <property type="entry name" value="NAD(P)-bd_dom_sf"/>
</dbReference>
<dbReference type="InterPro" id="IPR036343">
    <property type="entry name" value="GluRdtase_N_sf"/>
</dbReference>
<dbReference type="Gene3D" id="3.30.460.30">
    <property type="entry name" value="Glutamyl-tRNA reductase, N-terminal domain"/>
    <property type="match status" value="1"/>
</dbReference>
<dbReference type="InterPro" id="IPR006151">
    <property type="entry name" value="Shikm_DH/Glu-tRNA_Rdtase"/>
</dbReference>
<organism evidence="19 20">
    <name type="scientific">Sediminihaliea albiluteola</name>
    <dbReference type="NCBI Taxonomy" id="2758564"/>
    <lineage>
        <taxon>Bacteria</taxon>
        <taxon>Pseudomonadati</taxon>
        <taxon>Pseudomonadota</taxon>
        <taxon>Gammaproteobacteria</taxon>
        <taxon>Cellvibrionales</taxon>
        <taxon>Halieaceae</taxon>
        <taxon>Sediminihaliea</taxon>
    </lineage>
</organism>
<dbReference type="AlphaFoldDB" id="A0A7W2TW34"/>
<evidence type="ECO:0000313" key="19">
    <source>
        <dbReference type="EMBL" id="MBA6413020.1"/>
    </source>
</evidence>
<proteinExistence type="inferred from homology"/>
<comment type="catalytic activity">
    <reaction evidence="7 9 14">
        <text>(S)-4-amino-5-oxopentanoate + tRNA(Glu) + NADP(+) = L-glutamyl-tRNA(Glu) + NADPH + H(+)</text>
        <dbReference type="Rhea" id="RHEA:12344"/>
        <dbReference type="Rhea" id="RHEA-COMP:9663"/>
        <dbReference type="Rhea" id="RHEA-COMP:9680"/>
        <dbReference type="ChEBI" id="CHEBI:15378"/>
        <dbReference type="ChEBI" id="CHEBI:57501"/>
        <dbReference type="ChEBI" id="CHEBI:57783"/>
        <dbReference type="ChEBI" id="CHEBI:58349"/>
        <dbReference type="ChEBI" id="CHEBI:78442"/>
        <dbReference type="ChEBI" id="CHEBI:78520"/>
        <dbReference type="EC" id="1.2.1.70"/>
    </reaction>
</comment>
<keyword evidence="20" id="KW-1185">Reference proteome</keyword>
<evidence type="ECO:0000256" key="3">
    <source>
        <dbReference type="ARBA" id="ARBA00012970"/>
    </source>
</evidence>
<dbReference type="InterPro" id="IPR036453">
    <property type="entry name" value="GluRdtase_dimer_dom_sf"/>
</dbReference>
<dbReference type="FunFam" id="3.40.50.720:FF:000031">
    <property type="entry name" value="Glutamyl-tRNA reductase"/>
    <property type="match status" value="1"/>
</dbReference>
<feature type="binding site" evidence="9 11">
    <location>
        <begin position="49"/>
        <end position="52"/>
    </location>
    <ligand>
        <name>substrate</name>
    </ligand>
</feature>
<evidence type="ECO:0000256" key="2">
    <source>
        <dbReference type="ARBA" id="ARBA00005916"/>
    </source>
</evidence>
<dbReference type="PANTHER" id="PTHR43013">
    <property type="entry name" value="GLUTAMYL-TRNA REDUCTASE"/>
    <property type="match status" value="1"/>
</dbReference>
<feature type="region of interest" description="Disordered" evidence="15">
    <location>
        <begin position="423"/>
        <end position="464"/>
    </location>
</feature>
<evidence type="ECO:0000256" key="7">
    <source>
        <dbReference type="ARBA" id="ARBA00047464"/>
    </source>
</evidence>
<comment type="domain">
    <text evidence="9">Possesses an unusual extended V-shaped dimeric structure with each monomer consisting of three distinct domains arranged along a curved 'spinal' alpha-helix. The N-terminal catalytic domain specifically recognizes the glutamate moiety of the substrate. The second domain is the NADPH-binding domain, and the third C-terminal domain is responsible for dimerization.</text>
</comment>
<keyword evidence="4 9" id="KW-0521">NADP</keyword>
<feature type="binding site" evidence="9 11">
    <location>
        <begin position="117"/>
        <end position="119"/>
    </location>
    <ligand>
        <name>substrate</name>
    </ligand>
</feature>
<evidence type="ECO:0000256" key="12">
    <source>
        <dbReference type="PIRSR" id="PIRSR000445-3"/>
    </source>
</evidence>
<sequence length="464" mass="50713">MNFLVLGINHTTAAVDVRERVAFAPEQVPEALEALCGLSSVENAVILSTCNRTEVYVTSCGDYALSEQVTRIAEWLANYHHLSVDELRTAAYHFQAEHALEHVVRVASGLDSMVLGEPQIFGQLKSAFAVSVNTGVVGAELNRLFQRIFALAKRVRTDTAIGENPVSVAYAAVDLAGHIFTDLGTCHALLVGAGETIELVTRHLIEAGVERITIANRTLDRARELAQKFGADAVLLADIPEQLQHADIVISSTASQLPILGKGAVERALKKRKHRPILMVDIAVPRDIEPEVGDLRDVYLYSVDDLHDIVDKNLRNRHSEARKADLMIAEGVQAYLEELRSMAAVDSVREYRRMAEQLRQQELDRALRALSRGDDPQVVVAHLARGITNKLIHAPTAGLKQASIAGRQDLLLNARRLLGLEQAESDTRRPAKPAATKAAVEAPASAADKERPTSSTSTSRRTLQ</sequence>
<feature type="binding site" evidence="9 11">
    <location>
        <position position="112"/>
    </location>
    <ligand>
        <name>substrate</name>
    </ligand>
</feature>
<evidence type="ECO:0000256" key="1">
    <source>
        <dbReference type="ARBA" id="ARBA00005059"/>
    </source>
</evidence>
<dbReference type="Pfam" id="PF05201">
    <property type="entry name" value="GlutR_N"/>
    <property type="match status" value="1"/>
</dbReference>
<feature type="domain" description="Glutamyl-tRNA reductase N-terminal" evidence="18">
    <location>
        <begin position="6"/>
        <end position="159"/>
    </location>
</feature>
<evidence type="ECO:0000256" key="4">
    <source>
        <dbReference type="ARBA" id="ARBA00022857"/>
    </source>
</evidence>
<evidence type="ECO:0000256" key="15">
    <source>
        <dbReference type="SAM" id="MobiDB-lite"/>
    </source>
</evidence>
<keyword evidence="5 9" id="KW-0560">Oxidoreductase</keyword>
<evidence type="ECO:0000256" key="5">
    <source>
        <dbReference type="ARBA" id="ARBA00023002"/>
    </source>
</evidence>
<evidence type="ECO:0000259" key="16">
    <source>
        <dbReference type="Pfam" id="PF00745"/>
    </source>
</evidence>
<dbReference type="Gene3D" id="3.40.50.720">
    <property type="entry name" value="NAD(P)-binding Rossmann-like Domain"/>
    <property type="match status" value="1"/>
</dbReference>
<dbReference type="GO" id="GO:0050661">
    <property type="term" value="F:NADP binding"/>
    <property type="evidence" value="ECO:0007669"/>
    <property type="project" value="InterPro"/>
</dbReference>
<evidence type="ECO:0000256" key="10">
    <source>
        <dbReference type="PIRSR" id="PIRSR000445-1"/>
    </source>
</evidence>
<dbReference type="FunFam" id="3.30.460.30:FF:000001">
    <property type="entry name" value="Glutamyl-tRNA reductase"/>
    <property type="match status" value="1"/>
</dbReference>
<feature type="compositionally biased region" description="Low complexity" evidence="15">
    <location>
        <begin position="453"/>
        <end position="464"/>
    </location>
</feature>
<comment type="pathway">
    <text evidence="1 9 14">Porphyrin-containing compound metabolism; protoporphyrin-IX biosynthesis; 5-aminolevulinate from L-glutamyl-tRNA(Glu): step 1/2.</text>
</comment>
<dbReference type="EC" id="1.2.1.70" evidence="3 9"/>
<keyword evidence="6 9" id="KW-0627">Porphyrin biosynthesis</keyword>
<dbReference type="RefSeq" id="WP_182171528.1">
    <property type="nucleotide sequence ID" value="NZ_JACFXU010000014.1"/>
</dbReference>
<dbReference type="Pfam" id="PF00745">
    <property type="entry name" value="GlutR_dimer"/>
    <property type="match status" value="1"/>
</dbReference>
<dbReference type="GO" id="GO:0008883">
    <property type="term" value="F:glutamyl-tRNA reductase activity"/>
    <property type="evidence" value="ECO:0007669"/>
    <property type="project" value="UniProtKB-UniRule"/>
</dbReference>